<comment type="caution">
    <text evidence="7">The sequence shown here is derived from an EMBL/GenBank/DDBJ whole genome shotgun (WGS) entry which is preliminary data.</text>
</comment>
<dbReference type="EMBL" id="JAQZAO010000014">
    <property type="protein sequence ID" value="MDD7968627.1"/>
    <property type="molecule type" value="Genomic_DNA"/>
</dbReference>
<reference evidence="7 8" key="1">
    <citation type="submission" date="2023-02" db="EMBL/GenBank/DDBJ databases">
        <title>Genome sequencing required for Actinomycetospora new species description.</title>
        <authorList>
            <person name="Saimee Y."/>
            <person name="Duangmal K."/>
        </authorList>
    </citation>
    <scope>NUCLEOTIDE SEQUENCE [LARGE SCALE GENOMIC DNA]</scope>
    <source>
        <strain evidence="7 8">DW7H6</strain>
    </source>
</reference>
<evidence type="ECO:0000259" key="6">
    <source>
        <dbReference type="Pfam" id="PF00135"/>
    </source>
</evidence>
<dbReference type="InterPro" id="IPR050309">
    <property type="entry name" value="Type-B_Carboxylest/Lipase"/>
</dbReference>
<evidence type="ECO:0000313" key="8">
    <source>
        <dbReference type="Proteomes" id="UP001300763"/>
    </source>
</evidence>
<evidence type="ECO:0000256" key="5">
    <source>
        <dbReference type="SAM" id="MobiDB-lite"/>
    </source>
</evidence>
<dbReference type="PROSITE" id="PS00122">
    <property type="entry name" value="CARBOXYLESTERASE_B_1"/>
    <property type="match status" value="1"/>
</dbReference>
<dbReference type="PROSITE" id="PS01173">
    <property type="entry name" value="LIPASE_GDXG_HIS"/>
    <property type="match status" value="1"/>
</dbReference>
<dbReference type="InterPro" id="IPR019826">
    <property type="entry name" value="Carboxylesterase_B_AS"/>
</dbReference>
<evidence type="ECO:0000256" key="1">
    <source>
        <dbReference type="ARBA" id="ARBA00005964"/>
    </source>
</evidence>
<protein>
    <recommendedName>
        <fullName evidence="4">Carboxylic ester hydrolase</fullName>
        <ecNumber evidence="4">3.1.1.-</ecNumber>
    </recommendedName>
</protein>
<dbReference type="SUPFAM" id="SSF53474">
    <property type="entry name" value="alpha/beta-Hydrolases"/>
    <property type="match status" value="1"/>
</dbReference>
<keyword evidence="3 4" id="KW-0378">Hydrolase</keyword>
<organism evidence="7 8">
    <name type="scientific">Actinomycetospora lemnae</name>
    <dbReference type="NCBI Taxonomy" id="3019891"/>
    <lineage>
        <taxon>Bacteria</taxon>
        <taxon>Bacillati</taxon>
        <taxon>Actinomycetota</taxon>
        <taxon>Actinomycetes</taxon>
        <taxon>Pseudonocardiales</taxon>
        <taxon>Pseudonocardiaceae</taxon>
        <taxon>Actinomycetospora</taxon>
    </lineage>
</organism>
<name>A0ABT5T333_9PSEU</name>
<dbReference type="InterPro" id="IPR002018">
    <property type="entry name" value="CarbesteraseB"/>
</dbReference>
<proteinExistence type="inferred from homology"/>
<comment type="similarity">
    <text evidence="1 4">Belongs to the type-B carboxylesterase/lipase family.</text>
</comment>
<feature type="region of interest" description="Disordered" evidence="5">
    <location>
        <begin position="458"/>
        <end position="500"/>
    </location>
</feature>
<dbReference type="EC" id="3.1.1.-" evidence="4"/>
<dbReference type="InterPro" id="IPR029058">
    <property type="entry name" value="AB_hydrolase_fold"/>
</dbReference>
<gene>
    <name evidence="7" type="ORF">PGB27_25050</name>
</gene>
<evidence type="ECO:0000256" key="2">
    <source>
        <dbReference type="ARBA" id="ARBA00010515"/>
    </source>
</evidence>
<dbReference type="Pfam" id="PF00135">
    <property type="entry name" value="COesterase"/>
    <property type="match status" value="1"/>
</dbReference>
<dbReference type="Gene3D" id="3.40.50.1820">
    <property type="entry name" value="alpha/beta hydrolase"/>
    <property type="match status" value="1"/>
</dbReference>
<keyword evidence="8" id="KW-1185">Reference proteome</keyword>
<feature type="region of interest" description="Disordered" evidence="5">
    <location>
        <begin position="45"/>
        <end position="86"/>
    </location>
</feature>
<evidence type="ECO:0000256" key="3">
    <source>
        <dbReference type="ARBA" id="ARBA00022801"/>
    </source>
</evidence>
<sequence length="500" mass="51616">MTGAVPDATVTLSTGTLRGRRRGGVVDIVEFRGIRYAAAPRFAPPEPPAPWSGVRDALDPGPISPQLPARVASVTGPSSDDDAPQDEDCLRLDVRAPAAALTDGVPRPVLVWLHGGAYVIGSASTSWYDTARLVAEGSEGGVVTVSVGYRLGVLGWLAAPGVSDGNLGLLDQIAALRWVQEHVAAFGGDPAQVTVAGQSAGAHAIACLMTVPEARPLFRRAILQSGQLGLGLSSPQRAARVAGYVTEGLDGADPRTAGVDALLAAQRHAVVRAAGPGGLDSSPAFAPTAGVAPLAAGMTWSDAASSGHDVLVGATADEIETFLAISPPLRAARRLPLVGRLASAAGGVVTRRVFTGPADRFADDAARSAAELRRRRPDAARGGARTFSYRFAWRAPASRLGACHCIELPFLFGAREAWADAPMLRGADWDADVEPLGAVLRGAWLAFVRHGNPWTDDLPWPPHSPGAGPTVVLGETERSGARPSGTTCSGGNGHTRCGHP</sequence>
<dbReference type="RefSeq" id="WP_274203158.1">
    <property type="nucleotide sequence ID" value="NZ_JAQZAO010000014.1"/>
</dbReference>
<dbReference type="InterPro" id="IPR002168">
    <property type="entry name" value="Lipase_GDXG_HIS_AS"/>
</dbReference>
<dbReference type="PANTHER" id="PTHR11559">
    <property type="entry name" value="CARBOXYLESTERASE"/>
    <property type="match status" value="1"/>
</dbReference>
<evidence type="ECO:0000313" key="7">
    <source>
        <dbReference type="EMBL" id="MDD7968627.1"/>
    </source>
</evidence>
<comment type="similarity">
    <text evidence="2">Belongs to the 'GDXG' lipolytic enzyme family.</text>
</comment>
<feature type="domain" description="Carboxylesterase type B" evidence="6">
    <location>
        <begin position="7"/>
        <end position="233"/>
    </location>
</feature>
<accession>A0ABT5T333</accession>
<evidence type="ECO:0000256" key="4">
    <source>
        <dbReference type="RuleBase" id="RU361235"/>
    </source>
</evidence>
<dbReference type="Proteomes" id="UP001300763">
    <property type="component" value="Unassembled WGS sequence"/>
</dbReference>